<organism evidence="2 3">
    <name type="scientific">Caulobacter rhizosphaerae</name>
    <dbReference type="NCBI Taxonomy" id="2010972"/>
    <lineage>
        <taxon>Bacteria</taxon>
        <taxon>Pseudomonadati</taxon>
        <taxon>Pseudomonadota</taxon>
        <taxon>Alphaproteobacteria</taxon>
        <taxon>Caulobacterales</taxon>
        <taxon>Caulobacteraceae</taxon>
        <taxon>Caulobacter</taxon>
    </lineage>
</organism>
<protein>
    <submittedName>
        <fullName evidence="2">Chitinase</fullName>
    </submittedName>
</protein>
<evidence type="ECO:0000313" key="3">
    <source>
        <dbReference type="Proteomes" id="UP001262754"/>
    </source>
</evidence>
<accession>A0ABU1N5Y2</accession>
<dbReference type="Proteomes" id="UP001262754">
    <property type="component" value="Unassembled WGS sequence"/>
</dbReference>
<evidence type="ECO:0000259" key="1">
    <source>
        <dbReference type="Pfam" id="PF08291"/>
    </source>
</evidence>
<name>A0ABU1N5Y2_9CAUL</name>
<dbReference type="InterPro" id="IPR009045">
    <property type="entry name" value="Zn_M74/Hedgehog-like"/>
</dbReference>
<feature type="domain" description="Peptidase M15A C-terminal" evidence="1">
    <location>
        <begin position="5"/>
        <end position="119"/>
    </location>
</feature>
<dbReference type="RefSeq" id="WP_163230837.1">
    <property type="nucleotide sequence ID" value="NZ_BMLD01000002.1"/>
</dbReference>
<proteinExistence type="predicted"/>
<keyword evidence="3" id="KW-1185">Reference proteome</keyword>
<reference evidence="2 3" key="1">
    <citation type="submission" date="2023-07" db="EMBL/GenBank/DDBJ databases">
        <title>Sorghum-associated microbial communities from plants grown in Nebraska, USA.</title>
        <authorList>
            <person name="Schachtman D."/>
        </authorList>
    </citation>
    <scope>NUCLEOTIDE SEQUENCE [LARGE SCALE GENOMIC DNA]</scope>
    <source>
        <strain evidence="2 3">DS2154</strain>
    </source>
</reference>
<dbReference type="Pfam" id="PF08291">
    <property type="entry name" value="Peptidase_M15_3"/>
    <property type="match status" value="1"/>
</dbReference>
<comment type="caution">
    <text evidence="2">The sequence shown here is derived from an EMBL/GenBank/DDBJ whole genome shotgun (WGS) entry which is preliminary data.</text>
</comment>
<dbReference type="SUPFAM" id="SSF55166">
    <property type="entry name" value="Hedgehog/DD-peptidase"/>
    <property type="match status" value="1"/>
</dbReference>
<sequence>MKLSAHFSLEEFTISSKALSMGVRNDPTPAHLENLKHLAERMEAVRALFNRPVEITSAYRNPQVNAAVGGVPTSAHALGHAADFHVDGLNDLDVAKGVRDSGLKFDQLIYEKSRCVHISFDPRLRRQVMRQPGGPGSAVYNGLEP</sequence>
<dbReference type="Gene3D" id="3.30.1380.10">
    <property type="match status" value="1"/>
</dbReference>
<evidence type="ECO:0000313" key="2">
    <source>
        <dbReference type="EMBL" id="MDR6533758.1"/>
    </source>
</evidence>
<dbReference type="EMBL" id="JAVDRL010000014">
    <property type="protein sequence ID" value="MDR6533758.1"/>
    <property type="molecule type" value="Genomic_DNA"/>
</dbReference>
<gene>
    <name evidence="2" type="ORF">J2800_004528</name>
</gene>
<dbReference type="InterPro" id="IPR013230">
    <property type="entry name" value="Peptidase_M15A_C"/>
</dbReference>